<sequence length="124" mass="13779">MNTEHVSSYRVRVGFAAMDSEIFGQCTLEVQLLKRPSGNSRHFLLTLTKETSRREAPSAADGLHVFCRAIKKAMLPTKLPLDLWKLVLSHLAMAAHLPSGPRRRDAAAVHQRDALSRTAGGFWT</sequence>
<evidence type="ECO:0000313" key="2">
    <source>
        <dbReference type="Proteomes" id="UP001485043"/>
    </source>
</evidence>
<proteinExistence type="predicted"/>
<comment type="caution">
    <text evidence="1">The sequence shown here is derived from an EMBL/GenBank/DDBJ whole genome shotgun (WGS) entry which is preliminary data.</text>
</comment>
<accession>A0AAW1T2R4</accession>
<dbReference type="EMBL" id="JALJOV010000507">
    <property type="protein sequence ID" value="KAK9863163.1"/>
    <property type="molecule type" value="Genomic_DNA"/>
</dbReference>
<dbReference type="Proteomes" id="UP001485043">
    <property type="component" value="Unassembled WGS sequence"/>
</dbReference>
<protein>
    <submittedName>
        <fullName evidence="1">Uncharacterized protein</fullName>
    </submittedName>
</protein>
<gene>
    <name evidence="1" type="ORF">WJX84_000940</name>
</gene>
<reference evidence="1 2" key="1">
    <citation type="journal article" date="2024" name="Nat. Commun.">
        <title>Phylogenomics reveals the evolutionary origins of lichenization in chlorophyte algae.</title>
        <authorList>
            <person name="Puginier C."/>
            <person name="Libourel C."/>
            <person name="Otte J."/>
            <person name="Skaloud P."/>
            <person name="Haon M."/>
            <person name="Grisel S."/>
            <person name="Petersen M."/>
            <person name="Berrin J.G."/>
            <person name="Delaux P.M."/>
            <person name="Dal Grande F."/>
            <person name="Keller J."/>
        </authorList>
    </citation>
    <scope>NUCLEOTIDE SEQUENCE [LARGE SCALE GENOMIC DNA]</scope>
    <source>
        <strain evidence="1 2">SAG 2523</strain>
    </source>
</reference>
<dbReference type="AlphaFoldDB" id="A0AAW1T2R4"/>
<evidence type="ECO:0000313" key="1">
    <source>
        <dbReference type="EMBL" id="KAK9863163.1"/>
    </source>
</evidence>
<organism evidence="1 2">
    <name type="scientific">Apatococcus fuscideae</name>
    <dbReference type="NCBI Taxonomy" id="2026836"/>
    <lineage>
        <taxon>Eukaryota</taxon>
        <taxon>Viridiplantae</taxon>
        <taxon>Chlorophyta</taxon>
        <taxon>core chlorophytes</taxon>
        <taxon>Trebouxiophyceae</taxon>
        <taxon>Chlorellales</taxon>
        <taxon>Chlorellaceae</taxon>
        <taxon>Apatococcus</taxon>
    </lineage>
</organism>
<name>A0AAW1T2R4_9CHLO</name>
<keyword evidence="2" id="KW-1185">Reference proteome</keyword>